<evidence type="ECO:0000256" key="8">
    <source>
        <dbReference type="SAM" id="Phobius"/>
    </source>
</evidence>
<dbReference type="PANTHER" id="PTHR19432">
    <property type="entry name" value="SUGAR TRANSPORTER"/>
    <property type="match status" value="1"/>
</dbReference>
<dbReference type="EnsemblMetazoa" id="AMIN004472-RA">
    <property type="protein sequence ID" value="AMIN004472-PA"/>
    <property type="gene ID" value="AMIN004472"/>
</dbReference>
<feature type="transmembrane region" description="Helical" evidence="8">
    <location>
        <begin position="128"/>
        <end position="149"/>
    </location>
</feature>
<feature type="transmembrane region" description="Helical" evidence="8">
    <location>
        <begin position="549"/>
        <end position="571"/>
    </location>
</feature>
<protein>
    <submittedName>
        <fullName evidence="9">Uncharacterized protein</fullName>
    </submittedName>
</protein>
<feature type="transmembrane region" description="Helical" evidence="8">
    <location>
        <begin position="786"/>
        <end position="807"/>
    </location>
</feature>
<evidence type="ECO:0000256" key="5">
    <source>
        <dbReference type="ARBA" id="ARBA00023136"/>
    </source>
</evidence>
<feature type="transmembrane region" description="Helical" evidence="8">
    <location>
        <begin position="238"/>
        <end position="256"/>
    </location>
</feature>
<evidence type="ECO:0000256" key="6">
    <source>
        <dbReference type="ARBA" id="ARBA00038193"/>
    </source>
</evidence>
<feature type="transmembrane region" description="Helical" evidence="8">
    <location>
        <begin position="882"/>
        <end position="900"/>
    </location>
</feature>
<feature type="transmembrane region" description="Helical" evidence="8">
    <location>
        <begin position="1133"/>
        <end position="1153"/>
    </location>
</feature>
<dbReference type="GO" id="GO:0008506">
    <property type="term" value="F:sucrose:proton symporter activity"/>
    <property type="evidence" value="ECO:0007669"/>
    <property type="project" value="TreeGrafter"/>
</dbReference>
<evidence type="ECO:0000256" key="7">
    <source>
        <dbReference type="SAM" id="MobiDB-lite"/>
    </source>
</evidence>
<feature type="transmembrane region" description="Helical" evidence="8">
    <location>
        <begin position="632"/>
        <end position="652"/>
    </location>
</feature>
<evidence type="ECO:0000313" key="9">
    <source>
        <dbReference type="EnsemblMetazoa" id="AMIN004472-PA"/>
    </source>
</evidence>
<keyword evidence="3 8" id="KW-0812">Transmembrane</keyword>
<feature type="transmembrane region" description="Helical" evidence="8">
    <location>
        <begin position="1271"/>
        <end position="1292"/>
    </location>
</feature>
<feature type="transmembrane region" description="Helical" evidence="8">
    <location>
        <begin position="819"/>
        <end position="837"/>
    </location>
</feature>
<feature type="transmembrane region" description="Helical" evidence="8">
    <location>
        <begin position="95"/>
        <end position="122"/>
    </location>
</feature>
<sequence length="1294" mass="141721">TKADPNKGGSVGSSGQSQPGTSGNKPTPARKAQLSSSLESSLTMVAGSSTNFHSEFRNDPVVKEMRQIREENARRQKHDYSHVFRNKSRFDFIRISAVIMGMEFVYSAETAFVSPILLSIGIEHQLMTMVWGISPLIGFFLSPVIGSVSDRCRSRFGRRRPILFALGVGLITGCILVPFGKNIGAWFGDLGEIVDDPANTFNGAAALIDLNGTIVADAFHSYNFYRVDEQIAEHRTDYRWAIVITIIGTILTDFNADNCMTPSRAYLLDVSLPEDHGRACSTFSILAGLGGAVGYAMGGINWDETSFGEFLGGSIKTVFTLVVIIFTICLTISLTSFREIPLPLLESDELLRPLTEATIKKEKARRQNQIFVVKDVSKALTAQLQSIQSPQDTVPQKINNALVDVERAPPAKDDAELEEEDENVPMGPMDFIKSIVMMPKSIAILCLTNLFCWMSHLSYALYFTDFVGEEVFKGNPAAPSYSDEYKLFLEGVRYACFGMAIYSISCSTCSFTIEKLIKVLRARTVYCGGLILDSIGMACMAFFPNKVTVYVLSATGGIVYALLFTMPFLLIGQYHTKGTFKVTKPGAEPTQERKRGLATDIAVVGGMIFVAQIIVALGMGSLISVFGTTSVVVFSASICSLLASIKGIYNWLATVAISGTRTLSASRPIRALQCTRRYRRCSVSGLDATMVKTGSGGGTSAASGRVVLSRKVHTGADPVVEELRRVREENARHQQYDYSHVFRKKSLLDFIRLSFVIMGIEIVYSAETAFVTPILLGIGIEHQLMTIVWGISPLIGFIVSPFLGTFSDRCRSRLGRRRPLLLVLGTGLVLGCLLLPFGETIGHWLGDIGESGEPVINNTVTIDRNYKPYQSFTSSVASTDHYKWAIVVTILGTILLDFCADSSQAPSMAYLLDVSLPEDHGQACSTYSLLSGVGGCIGYLIGAIDWDGTMLGELLGGNINTVFILVTVIFALCLGVTAFSFREIPLPLMERDELLQPLTERIIARERQRYTTEKNLLPMKDLADSLLLQLDSERDPLDEDLSGSTGVDDKKPLLSEFIVEEQRSNQRSAKEFLKTTFRIPSTLGVLCVTNLFCWMSHISYSLYFTDFVGENVFGGDPMAHSDSDEYALYIEGVRYGCFGMAIYSIACSTYSCTIERMIRLFRARTVYSGGLLIDFVGMLCMAMFPNKVTVYVFSVTGGIVGALLFTMPYIILAKYHAKGLLDSCNEANPMQPRRGLASDISIIGSMLFVAQIILSLTMGPLVTLTGTTASVIYTASVCSLLASICATQVQYLDL</sequence>
<feature type="transmembrane region" description="Helical" evidence="8">
    <location>
        <begin position="442"/>
        <end position="462"/>
    </location>
</feature>
<keyword evidence="5 8" id="KW-0472">Membrane</keyword>
<proteinExistence type="inferred from homology"/>
<keyword evidence="10" id="KW-1185">Reference proteome</keyword>
<feature type="transmembrane region" description="Helical" evidence="8">
    <location>
        <begin position="525"/>
        <end position="543"/>
    </location>
</feature>
<dbReference type="CDD" id="cd17313">
    <property type="entry name" value="MFS_SLC45_SUC"/>
    <property type="match status" value="1"/>
</dbReference>
<dbReference type="InterPro" id="IPR011701">
    <property type="entry name" value="MFS"/>
</dbReference>
<dbReference type="PANTHER" id="PTHR19432:SF35">
    <property type="entry name" value="SOLUTE CARRIER FAMILY 45 MEMBER 3 ISOFORM X1"/>
    <property type="match status" value="1"/>
</dbReference>
<dbReference type="Pfam" id="PF07690">
    <property type="entry name" value="MFS_1"/>
    <property type="match status" value="2"/>
</dbReference>
<feature type="region of interest" description="Disordered" evidence="7">
    <location>
        <begin position="1"/>
        <end position="36"/>
    </location>
</feature>
<feature type="transmembrane region" description="Helical" evidence="8">
    <location>
        <begin position="161"/>
        <end position="180"/>
    </location>
</feature>
<comment type="similarity">
    <text evidence="6">Belongs to the glycoside-pentoside-hexuronide (GPH) cation symporter transporter (TC 2.A.2) family.</text>
</comment>
<dbReference type="VEuPathDB" id="VectorBase:AMIN004472"/>
<feature type="transmembrane region" description="Helical" evidence="8">
    <location>
        <begin position="921"/>
        <end position="942"/>
    </location>
</feature>
<keyword evidence="4 8" id="KW-1133">Transmembrane helix</keyword>
<feature type="transmembrane region" description="Helical" evidence="8">
    <location>
        <begin position="1083"/>
        <end position="1103"/>
    </location>
</feature>
<feature type="transmembrane region" description="Helical" evidence="8">
    <location>
        <begin position="601"/>
        <end position="626"/>
    </location>
</feature>
<feature type="transmembrane region" description="Helical" evidence="8">
    <location>
        <begin position="753"/>
        <end position="780"/>
    </location>
</feature>
<evidence type="ECO:0000256" key="1">
    <source>
        <dbReference type="ARBA" id="ARBA00004141"/>
    </source>
</evidence>
<feature type="transmembrane region" description="Helical" evidence="8">
    <location>
        <begin position="1190"/>
        <end position="1212"/>
    </location>
</feature>
<dbReference type="Proteomes" id="UP000075920">
    <property type="component" value="Unassembled WGS sequence"/>
</dbReference>
<reference evidence="10" key="1">
    <citation type="submission" date="2013-03" db="EMBL/GenBank/DDBJ databases">
        <title>The Genome Sequence of Anopheles minimus MINIMUS1.</title>
        <authorList>
            <consortium name="The Broad Institute Genomics Platform"/>
            <person name="Neafsey D.E."/>
            <person name="Walton C."/>
            <person name="Walker B."/>
            <person name="Young S.K."/>
            <person name="Zeng Q."/>
            <person name="Gargeya S."/>
            <person name="Fitzgerald M."/>
            <person name="Haas B."/>
            <person name="Abouelleil A."/>
            <person name="Allen A.W."/>
            <person name="Alvarado L."/>
            <person name="Arachchi H.M."/>
            <person name="Berlin A.M."/>
            <person name="Chapman S.B."/>
            <person name="Gainer-Dewar J."/>
            <person name="Goldberg J."/>
            <person name="Griggs A."/>
            <person name="Gujja S."/>
            <person name="Hansen M."/>
            <person name="Howarth C."/>
            <person name="Imamovic A."/>
            <person name="Ireland A."/>
            <person name="Larimer J."/>
            <person name="McCowan C."/>
            <person name="Murphy C."/>
            <person name="Pearson M."/>
            <person name="Poon T.W."/>
            <person name="Priest M."/>
            <person name="Roberts A."/>
            <person name="Saif S."/>
            <person name="Shea T."/>
            <person name="Sisk P."/>
            <person name="Sykes S."/>
            <person name="Wortman J."/>
            <person name="Nusbaum C."/>
            <person name="Birren B."/>
        </authorList>
    </citation>
    <scope>NUCLEOTIDE SEQUENCE [LARGE SCALE GENOMIC DNA]</scope>
    <source>
        <strain evidence="10">MINIMUS1</strain>
    </source>
</reference>
<evidence type="ECO:0000256" key="3">
    <source>
        <dbReference type="ARBA" id="ARBA00022692"/>
    </source>
</evidence>
<evidence type="ECO:0000256" key="2">
    <source>
        <dbReference type="ARBA" id="ARBA00022448"/>
    </source>
</evidence>
<feature type="transmembrane region" description="Helical" evidence="8">
    <location>
        <begin position="962"/>
        <end position="981"/>
    </location>
</feature>
<dbReference type="Gene3D" id="1.20.1250.20">
    <property type="entry name" value="MFS general substrate transporter like domains"/>
    <property type="match status" value="2"/>
</dbReference>
<dbReference type="InterPro" id="IPR036259">
    <property type="entry name" value="MFS_trans_sf"/>
</dbReference>
<feature type="transmembrane region" description="Helical" evidence="8">
    <location>
        <begin position="318"/>
        <end position="337"/>
    </location>
</feature>
<keyword evidence="2" id="KW-0813">Transport</keyword>
<reference evidence="9" key="2">
    <citation type="submission" date="2020-05" db="UniProtKB">
        <authorList>
            <consortium name="EnsemblMetazoa"/>
        </authorList>
    </citation>
    <scope>IDENTIFICATION</scope>
    <source>
        <strain evidence="9">MINIMUS1</strain>
    </source>
</reference>
<feature type="compositionally biased region" description="Low complexity" evidence="7">
    <location>
        <begin position="13"/>
        <end position="23"/>
    </location>
</feature>
<feature type="transmembrane region" description="Helical" evidence="8">
    <location>
        <begin position="1240"/>
        <end position="1259"/>
    </location>
</feature>
<dbReference type="GO" id="GO:0016020">
    <property type="term" value="C:membrane"/>
    <property type="evidence" value="ECO:0007669"/>
    <property type="project" value="UniProtKB-SubCell"/>
</dbReference>
<evidence type="ECO:0000313" key="10">
    <source>
        <dbReference type="Proteomes" id="UP000075920"/>
    </source>
</evidence>
<feature type="transmembrane region" description="Helical" evidence="8">
    <location>
        <begin position="492"/>
        <end position="513"/>
    </location>
</feature>
<dbReference type="SUPFAM" id="SSF103473">
    <property type="entry name" value="MFS general substrate transporter"/>
    <property type="match status" value="3"/>
</dbReference>
<name>A0A182W2B2_9DIPT</name>
<feature type="transmembrane region" description="Helical" evidence="8">
    <location>
        <begin position="277"/>
        <end position="298"/>
    </location>
</feature>
<evidence type="ECO:0000256" key="4">
    <source>
        <dbReference type="ARBA" id="ARBA00022989"/>
    </source>
</evidence>
<organism evidence="9 10">
    <name type="scientific">Anopheles minimus</name>
    <dbReference type="NCBI Taxonomy" id="112268"/>
    <lineage>
        <taxon>Eukaryota</taxon>
        <taxon>Metazoa</taxon>
        <taxon>Ecdysozoa</taxon>
        <taxon>Arthropoda</taxon>
        <taxon>Hexapoda</taxon>
        <taxon>Insecta</taxon>
        <taxon>Pterygota</taxon>
        <taxon>Neoptera</taxon>
        <taxon>Endopterygota</taxon>
        <taxon>Diptera</taxon>
        <taxon>Nematocera</taxon>
        <taxon>Culicoidea</taxon>
        <taxon>Culicidae</taxon>
        <taxon>Anophelinae</taxon>
        <taxon>Anopheles</taxon>
    </lineage>
</organism>
<accession>A0A182W2B2</accession>
<comment type="subcellular location">
    <subcellularLocation>
        <location evidence="1">Membrane</location>
        <topology evidence="1">Multi-pass membrane protein</topology>
    </subcellularLocation>
</comment>